<keyword evidence="13" id="KW-1185">Reference proteome</keyword>
<keyword evidence="5 10" id="KW-0067">ATP-binding</keyword>
<dbReference type="PANTHER" id="PTHR43284:SF1">
    <property type="entry name" value="ASPARAGINE SYNTHETASE"/>
    <property type="match status" value="1"/>
</dbReference>
<dbReference type="AlphaFoldDB" id="A0A2S6CTJ4"/>
<dbReference type="GO" id="GO:0004066">
    <property type="term" value="F:asparagine synthase (glutamine-hydrolyzing) activity"/>
    <property type="evidence" value="ECO:0007669"/>
    <property type="project" value="UniProtKB-EC"/>
</dbReference>
<dbReference type="PROSITE" id="PS51278">
    <property type="entry name" value="GATASE_TYPE_2"/>
    <property type="match status" value="1"/>
</dbReference>
<accession>A0A2S6CTJ4</accession>
<reference evidence="12 13" key="1">
    <citation type="submission" date="2018-02" db="EMBL/GenBank/DDBJ databases">
        <title>Discovery of a pederin family compound in a non-symbiotic bloom-forming cyanobacterium.</title>
        <authorList>
            <person name="Kust A."/>
            <person name="Mares J."/>
            <person name="Jokela J."/>
            <person name="Urajova P."/>
            <person name="Hajek J."/>
            <person name="Saurav K."/>
            <person name="Voracova K."/>
            <person name="Fewer D.P."/>
            <person name="Haapaniemi E."/>
            <person name="Permi P."/>
            <person name="Rehakova K."/>
            <person name="Sivonen K."/>
            <person name="Hrouzek P."/>
        </authorList>
    </citation>
    <scope>NUCLEOTIDE SEQUENCE [LARGE SCALE GENOMIC DNA]</scope>
    <source>
        <strain evidence="12 13">CHARLIE-1</strain>
    </source>
</reference>
<sequence>MCGITGIWNQNLQPINRDILKSFTDIISHRGPDDSGFYFADDVGLGLGHRRLAILDLSPAGHQPMPSRDGKIWLVFNGEIYNYLELAAELTNHGFSFQSHCDTEIIIAAYQTWGFDCLNRFNGMFAFLLWDDRKKLLWAVRDRFGIKPLYIYQKPHQLIAFASEIKQFTTLPQWQAQINPQKAYDFLAYGLFDHTHETLFQSVWQLRGGEYLTLSLDQNDDYFGKIQVKSWYKLPNKSLELTLPEAANSVYKLLNDSIKLRLQADVTVGSCLSGGLDSSSIVCLANQIRQHENTSYPFQTFSSCFDIPQCDERPYINSVVTSTNVKPHYIFPDPLELFNLLDKITWHQDEPFCSTSIFAQWCIFQQANKSGVKVILDGQGSDEYFAGYHGFYGALFKYLLQKKQLINLSKEIIFSCRYQGSTKFLKSVESILPGYFRQIIRQILGYPSATKFPFWINSDKMRSLDINPHDPFKILHQTDTPIQDLSALQLTNTSLPMLLHWEDRNSMAHSIEARVPFLDYRIVEFVYGLDDSLKIKNGETKTVLRSAMTGIIPNSVRNRKDKMGFVTPEYHWMRETLYNTFESELQAAITTLDLWLHPQLINQMFADIIAGKRLFNPIIWRVINFSRWVKVFNVKIP</sequence>
<dbReference type="GO" id="GO:0005829">
    <property type="term" value="C:cytosol"/>
    <property type="evidence" value="ECO:0007669"/>
    <property type="project" value="TreeGrafter"/>
</dbReference>
<evidence type="ECO:0000256" key="5">
    <source>
        <dbReference type="ARBA" id="ARBA00022840"/>
    </source>
</evidence>
<evidence type="ECO:0000256" key="8">
    <source>
        <dbReference type="ARBA" id="ARBA00048741"/>
    </source>
</evidence>
<feature type="active site" description="For GATase activity" evidence="9">
    <location>
        <position position="2"/>
    </location>
</feature>
<dbReference type="InterPro" id="IPR001962">
    <property type="entry name" value="Asn_synthase"/>
</dbReference>
<dbReference type="InterPro" id="IPR029055">
    <property type="entry name" value="Ntn_hydrolases_N"/>
</dbReference>
<evidence type="ECO:0000313" key="13">
    <source>
        <dbReference type="Proteomes" id="UP000239589"/>
    </source>
</evidence>
<dbReference type="Gene3D" id="3.40.50.620">
    <property type="entry name" value="HUPs"/>
    <property type="match status" value="1"/>
</dbReference>
<dbReference type="Pfam" id="PF00733">
    <property type="entry name" value="Asn_synthase"/>
    <property type="match status" value="1"/>
</dbReference>
<dbReference type="Pfam" id="PF13537">
    <property type="entry name" value="GATase_7"/>
    <property type="match status" value="1"/>
</dbReference>
<dbReference type="CDD" id="cd00712">
    <property type="entry name" value="AsnB"/>
    <property type="match status" value="1"/>
</dbReference>
<dbReference type="EC" id="6.3.5.4" evidence="3"/>
<name>A0A2S6CTJ4_9CYAN</name>
<dbReference type="GO" id="GO:0005524">
    <property type="term" value="F:ATP binding"/>
    <property type="evidence" value="ECO:0007669"/>
    <property type="project" value="UniProtKB-KW"/>
</dbReference>
<keyword evidence="7 9" id="KW-0315">Glutamine amidotransferase</keyword>
<organism evidence="12 13">
    <name type="scientific">Cuspidothrix issatschenkoi CHARLIE-1</name>
    <dbReference type="NCBI Taxonomy" id="2052836"/>
    <lineage>
        <taxon>Bacteria</taxon>
        <taxon>Bacillati</taxon>
        <taxon>Cyanobacteriota</taxon>
        <taxon>Cyanophyceae</taxon>
        <taxon>Nostocales</taxon>
        <taxon>Aphanizomenonaceae</taxon>
        <taxon>Cuspidothrix</taxon>
    </lineage>
</organism>
<evidence type="ECO:0000256" key="6">
    <source>
        <dbReference type="ARBA" id="ARBA00022888"/>
    </source>
</evidence>
<dbReference type="InterPro" id="IPR006426">
    <property type="entry name" value="Asn_synth_AEB"/>
</dbReference>
<evidence type="ECO:0000256" key="1">
    <source>
        <dbReference type="ARBA" id="ARBA00005187"/>
    </source>
</evidence>
<feature type="binding site" evidence="10">
    <location>
        <position position="102"/>
    </location>
    <ligand>
        <name>L-glutamine</name>
        <dbReference type="ChEBI" id="CHEBI:58359"/>
    </ligand>
</feature>
<dbReference type="NCBIfam" id="TIGR01536">
    <property type="entry name" value="asn_synth_AEB"/>
    <property type="match status" value="1"/>
</dbReference>
<dbReference type="SUPFAM" id="SSF56235">
    <property type="entry name" value="N-terminal nucleophile aminohydrolases (Ntn hydrolases)"/>
    <property type="match status" value="1"/>
</dbReference>
<evidence type="ECO:0000256" key="9">
    <source>
        <dbReference type="PIRSR" id="PIRSR001589-1"/>
    </source>
</evidence>
<keyword evidence="9" id="KW-0028">Amino-acid biosynthesis</keyword>
<evidence type="ECO:0000256" key="3">
    <source>
        <dbReference type="ARBA" id="ARBA00012737"/>
    </source>
</evidence>
<keyword evidence="4 10" id="KW-0547">Nucleotide-binding</keyword>
<comment type="pathway">
    <text evidence="1">Amino-acid biosynthesis; L-asparagine biosynthesis; L-asparagine from L-aspartate (L-Gln route): step 1/1.</text>
</comment>
<dbReference type="EMBL" id="PGEM01000083">
    <property type="protein sequence ID" value="PPJ63022.1"/>
    <property type="molecule type" value="Genomic_DNA"/>
</dbReference>
<evidence type="ECO:0000256" key="7">
    <source>
        <dbReference type="ARBA" id="ARBA00022962"/>
    </source>
</evidence>
<dbReference type="OrthoDB" id="9763290at2"/>
<comment type="catalytic activity">
    <reaction evidence="8">
        <text>L-aspartate + L-glutamine + ATP + H2O = L-asparagine + L-glutamate + AMP + diphosphate + H(+)</text>
        <dbReference type="Rhea" id="RHEA:12228"/>
        <dbReference type="ChEBI" id="CHEBI:15377"/>
        <dbReference type="ChEBI" id="CHEBI:15378"/>
        <dbReference type="ChEBI" id="CHEBI:29985"/>
        <dbReference type="ChEBI" id="CHEBI:29991"/>
        <dbReference type="ChEBI" id="CHEBI:30616"/>
        <dbReference type="ChEBI" id="CHEBI:33019"/>
        <dbReference type="ChEBI" id="CHEBI:58048"/>
        <dbReference type="ChEBI" id="CHEBI:58359"/>
        <dbReference type="ChEBI" id="CHEBI:456215"/>
        <dbReference type="EC" id="6.3.5.4"/>
    </reaction>
</comment>
<dbReference type="InterPro" id="IPR014729">
    <property type="entry name" value="Rossmann-like_a/b/a_fold"/>
</dbReference>
<dbReference type="RefSeq" id="WP_104388136.1">
    <property type="nucleotide sequence ID" value="NZ_PGEM01000083.1"/>
</dbReference>
<dbReference type="SUPFAM" id="SSF52402">
    <property type="entry name" value="Adenine nucleotide alpha hydrolases-like"/>
    <property type="match status" value="1"/>
</dbReference>
<dbReference type="InterPro" id="IPR017932">
    <property type="entry name" value="GATase_2_dom"/>
</dbReference>
<evidence type="ECO:0000256" key="10">
    <source>
        <dbReference type="PIRSR" id="PIRSR001589-2"/>
    </source>
</evidence>
<dbReference type="PIRSF" id="PIRSF001589">
    <property type="entry name" value="Asn_synthetase_glu-h"/>
    <property type="match status" value="1"/>
</dbReference>
<feature type="domain" description="Glutamine amidotransferase type-2" evidence="11">
    <location>
        <begin position="2"/>
        <end position="217"/>
    </location>
</feature>
<proteinExistence type="inferred from homology"/>
<evidence type="ECO:0000256" key="2">
    <source>
        <dbReference type="ARBA" id="ARBA00005752"/>
    </source>
</evidence>
<evidence type="ECO:0000259" key="11">
    <source>
        <dbReference type="PROSITE" id="PS51278"/>
    </source>
</evidence>
<dbReference type="InterPro" id="IPR051786">
    <property type="entry name" value="ASN_synthetase/amidase"/>
</dbReference>
<dbReference type="Gene3D" id="3.60.20.10">
    <property type="entry name" value="Glutamine Phosphoribosylpyrophosphate, subunit 1, domain 1"/>
    <property type="match status" value="1"/>
</dbReference>
<gene>
    <name evidence="12" type="primary">asnB</name>
    <name evidence="12" type="ORF">CUN59_12390</name>
</gene>
<dbReference type="GO" id="GO:0006529">
    <property type="term" value="P:asparagine biosynthetic process"/>
    <property type="evidence" value="ECO:0007669"/>
    <property type="project" value="UniProtKB-KW"/>
</dbReference>
<protein>
    <recommendedName>
        <fullName evidence="3">asparagine synthase (glutamine-hydrolyzing)</fullName>
        <ecNumber evidence="3">6.3.5.4</ecNumber>
    </recommendedName>
</protein>
<evidence type="ECO:0000256" key="4">
    <source>
        <dbReference type="ARBA" id="ARBA00022741"/>
    </source>
</evidence>
<dbReference type="CDD" id="cd01991">
    <property type="entry name" value="Asn_synthase_B_C"/>
    <property type="match status" value="1"/>
</dbReference>
<dbReference type="InterPro" id="IPR033738">
    <property type="entry name" value="AsnB_N"/>
</dbReference>
<keyword evidence="6 9" id="KW-0061">Asparagine biosynthesis</keyword>
<evidence type="ECO:0000313" key="12">
    <source>
        <dbReference type="EMBL" id="PPJ63022.1"/>
    </source>
</evidence>
<dbReference type="Proteomes" id="UP000239589">
    <property type="component" value="Unassembled WGS sequence"/>
</dbReference>
<comment type="similarity">
    <text evidence="2">Belongs to the asparagine synthetase family.</text>
</comment>
<comment type="caution">
    <text evidence="12">The sequence shown here is derived from an EMBL/GenBank/DDBJ whole genome shotgun (WGS) entry which is preliminary data.</text>
</comment>
<dbReference type="PANTHER" id="PTHR43284">
    <property type="entry name" value="ASPARAGINE SYNTHETASE (GLUTAMINE-HYDROLYZING)"/>
    <property type="match status" value="1"/>
</dbReference>